<dbReference type="Proteomes" id="UP001163321">
    <property type="component" value="Chromosome 10"/>
</dbReference>
<evidence type="ECO:0000313" key="2">
    <source>
        <dbReference type="Proteomes" id="UP001163321"/>
    </source>
</evidence>
<dbReference type="EMBL" id="CM047589">
    <property type="protein sequence ID" value="KAI9920292.1"/>
    <property type="molecule type" value="Genomic_DNA"/>
</dbReference>
<keyword evidence="2" id="KW-1185">Reference proteome</keyword>
<accession>A0ACC0WPI0</accession>
<name>A0ACC0WPI0_9STRA</name>
<comment type="caution">
    <text evidence="1">The sequence shown here is derived from an EMBL/GenBank/DDBJ whole genome shotgun (WGS) entry which is preliminary data.</text>
</comment>
<gene>
    <name evidence="1" type="ORF">PsorP6_016000</name>
</gene>
<organism evidence="1 2">
    <name type="scientific">Peronosclerospora sorghi</name>
    <dbReference type="NCBI Taxonomy" id="230839"/>
    <lineage>
        <taxon>Eukaryota</taxon>
        <taxon>Sar</taxon>
        <taxon>Stramenopiles</taxon>
        <taxon>Oomycota</taxon>
        <taxon>Peronosporomycetes</taxon>
        <taxon>Peronosporales</taxon>
        <taxon>Peronosporaceae</taxon>
        <taxon>Peronosclerospora</taxon>
    </lineage>
</organism>
<proteinExistence type="predicted"/>
<evidence type="ECO:0000313" key="1">
    <source>
        <dbReference type="EMBL" id="KAI9920292.1"/>
    </source>
</evidence>
<reference evidence="1 2" key="1">
    <citation type="journal article" date="2022" name="bioRxiv">
        <title>The genome of the oomycete Peronosclerospora sorghi, a cosmopolitan pathogen of maize and sorghum, is inflated with dispersed pseudogenes.</title>
        <authorList>
            <person name="Fletcher K."/>
            <person name="Martin F."/>
            <person name="Isakeit T."/>
            <person name="Cavanaugh K."/>
            <person name="Magill C."/>
            <person name="Michelmore R."/>
        </authorList>
    </citation>
    <scope>NUCLEOTIDE SEQUENCE [LARGE SCALE GENOMIC DNA]</scope>
    <source>
        <strain evidence="1">P6</strain>
    </source>
</reference>
<sequence>MCYASIFVKRRVRERQVCAIRAVGGGAYVNDVSSVKATETSAACSAHLERWEKWKLKGEAINRLTSTASKEADIALVILDRSVANLRFFARGKRGVLYAGEMRSDNKPVVAKLAADATSVRSVTQEARWLRLMSRMTIGPKMIDAGNGWFLCERLEGENVIEFLGLDNKVATPANAMLIIREMLCLVRSVMALR</sequence>
<protein>
    <submittedName>
        <fullName evidence="1">Uncharacterized protein</fullName>
    </submittedName>
</protein>